<feature type="compositionally biased region" description="Basic residues" evidence="3">
    <location>
        <begin position="1"/>
        <end position="10"/>
    </location>
</feature>
<feature type="region of interest" description="Disordered" evidence="3">
    <location>
        <begin position="1"/>
        <end position="149"/>
    </location>
</feature>
<feature type="compositionally biased region" description="Acidic residues" evidence="3">
    <location>
        <begin position="27"/>
        <end position="74"/>
    </location>
</feature>
<dbReference type="Proteomes" id="UP000028545">
    <property type="component" value="Unassembled WGS sequence"/>
</dbReference>
<dbReference type="PANTHER" id="PTHR22597">
    <property type="entry name" value="POLYCOMB GROUP PROTEIN"/>
    <property type="match status" value="1"/>
</dbReference>
<feature type="compositionally biased region" description="Basic residues" evidence="3">
    <location>
        <begin position="91"/>
        <end position="100"/>
    </location>
</feature>
<proteinExistence type="predicted"/>
<dbReference type="KEGG" id="sapo:SAPIO_CDS3611"/>
<dbReference type="GeneID" id="27722683"/>
<organism evidence="4 5">
    <name type="scientific">Pseudallescheria apiosperma</name>
    <name type="common">Scedosporium apiospermum</name>
    <dbReference type="NCBI Taxonomy" id="563466"/>
    <lineage>
        <taxon>Eukaryota</taxon>
        <taxon>Fungi</taxon>
        <taxon>Dikarya</taxon>
        <taxon>Ascomycota</taxon>
        <taxon>Pezizomycotina</taxon>
        <taxon>Sordariomycetes</taxon>
        <taxon>Hypocreomycetidae</taxon>
        <taxon>Microascales</taxon>
        <taxon>Microascaceae</taxon>
        <taxon>Scedosporium</taxon>
    </lineage>
</organism>
<evidence type="ECO:0000256" key="3">
    <source>
        <dbReference type="SAM" id="MobiDB-lite"/>
    </source>
</evidence>
<gene>
    <name evidence="4" type="ORF">SAPIO_CDS3611</name>
</gene>
<dbReference type="HOGENOM" id="CLU_022149_0_0_1"/>
<keyword evidence="5" id="KW-1185">Reference proteome</keyword>
<dbReference type="PANTHER" id="PTHR22597:SF3">
    <property type="entry name" value="CHROMATIN STRUCTURE-REMODELING COMPLEX SUBUNIT RSC7"/>
    <property type="match status" value="1"/>
</dbReference>
<feature type="region of interest" description="Disordered" evidence="3">
    <location>
        <begin position="403"/>
        <end position="422"/>
    </location>
</feature>
<keyword evidence="2" id="KW-0804">Transcription</keyword>
<sequence length="520" mass="57997">MGRRSGRAAARRAAAALESTPKSFDAIVDEDEPMRDADAPEPEEEKPEPEVEADEEAQPEESGEEAAEKEEEGSAAESVKEPTPPPEPVIRRRRVGRPPKNRPPDWDTAVATPDRDSDATPRRRGRGGWRGRGGRKGAPGPIKQQQTIDREGTVVDIVDDECVLPEDPEGETKVDKLGNLLGGRDYRCRTFTVLGRGERLYMLSTEPARCVGFRDSYLFFTKHLKLHKIIVDDDEKRDMIEREIIPHSYKGRAIGIVTARSVFREFGARMIVGGRRVIDDYEAAKARAEGAVEGEIADPSDRFVEGEPYNKNQYVAWHGASAVYHQTAPAVQTPIGKPEIKKRRVNVNDTNWMLEHAREASHFNSTLTAVRLGQVNGVYDIHTNMMHYPAMMQPTHVRIEQVPPAEEEDAPSDSKHFPPLPPRVPRNFQVMDFHMETPPSGVAPSAYGNTVTADFLTPFRGLNAVSDEIKDLLPPECRQAFDGAASREKEWVSSLGKEKSVTCRRLPMVNKAVVPFFPTI</sequence>
<name>A0A084GB63_PSEDA</name>
<evidence type="ECO:0008006" key="6">
    <source>
        <dbReference type="Google" id="ProtNLM"/>
    </source>
</evidence>
<accession>A0A084GB63</accession>
<evidence type="ECO:0000256" key="1">
    <source>
        <dbReference type="ARBA" id="ARBA00023015"/>
    </source>
</evidence>
<dbReference type="GO" id="GO:0016586">
    <property type="term" value="C:RSC-type complex"/>
    <property type="evidence" value="ECO:0007669"/>
    <property type="project" value="EnsemblFungi"/>
</dbReference>
<dbReference type="VEuPathDB" id="FungiDB:SAPIO_CDS3611"/>
<dbReference type="AlphaFoldDB" id="A0A084GB63"/>
<dbReference type="EMBL" id="JOWA01000088">
    <property type="protein sequence ID" value="KEZ44575.1"/>
    <property type="molecule type" value="Genomic_DNA"/>
</dbReference>
<feature type="compositionally biased region" description="Basic residues" evidence="3">
    <location>
        <begin position="122"/>
        <end position="135"/>
    </location>
</feature>
<dbReference type="RefSeq" id="XP_016644374.1">
    <property type="nucleotide sequence ID" value="XM_016786368.1"/>
</dbReference>
<dbReference type="OrthoDB" id="5598844at2759"/>
<dbReference type="GO" id="GO:0031490">
    <property type="term" value="F:chromatin DNA binding"/>
    <property type="evidence" value="ECO:0007669"/>
    <property type="project" value="TreeGrafter"/>
</dbReference>
<comment type="caution">
    <text evidence="4">The sequence shown here is derived from an EMBL/GenBank/DDBJ whole genome shotgun (WGS) entry which is preliminary data.</text>
</comment>
<evidence type="ECO:0000256" key="2">
    <source>
        <dbReference type="ARBA" id="ARBA00023163"/>
    </source>
</evidence>
<evidence type="ECO:0000313" key="4">
    <source>
        <dbReference type="EMBL" id="KEZ44575.1"/>
    </source>
</evidence>
<dbReference type="Pfam" id="PF08624">
    <property type="entry name" value="CRC_subunit"/>
    <property type="match status" value="1"/>
</dbReference>
<protein>
    <recommendedName>
        <fullName evidence="6">Chromatin structure-remodeling complex subunit rsc7</fullName>
    </recommendedName>
</protein>
<keyword evidence="1" id="KW-0805">Transcription regulation</keyword>
<reference evidence="4 5" key="1">
    <citation type="journal article" date="2014" name="Genome Announc.">
        <title>Draft genome sequence of the pathogenic fungus Scedosporium apiospermum.</title>
        <authorList>
            <person name="Vandeputte P."/>
            <person name="Ghamrawi S."/>
            <person name="Rechenmann M."/>
            <person name="Iltis A."/>
            <person name="Giraud S."/>
            <person name="Fleury M."/>
            <person name="Thornton C."/>
            <person name="Delhaes L."/>
            <person name="Meyer W."/>
            <person name="Papon N."/>
            <person name="Bouchara J.P."/>
        </authorList>
    </citation>
    <scope>NUCLEOTIDE SEQUENCE [LARGE SCALE GENOMIC DNA]</scope>
    <source>
        <strain evidence="4 5">IHEM 14462</strain>
    </source>
</reference>
<dbReference type="InterPro" id="IPR013933">
    <property type="entry name" value="CRC_Rsc7/Swp82"/>
</dbReference>
<evidence type="ECO:0000313" key="5">
    <source>
        <dbReference type="Proteomes" id="UP000028545"/>
    </source>
</evidence>
<dbReference type="OMA" id="SANWQFE"/>